<name>A0A7J8Y3T7_GOSAI</name>
<gene>
    <name evidence="1" type="ORF">Goari_004559</name>
</gene>
<dbReference type="Proteomes" id="UP000593577">
    <property type="component" value="Unassembled WGS sequence"/>
</dbReference>
<sequence>MVACSCCGRGSGGDYHFYTQGERPIHVPVGDEASYVGLPEVLEDIRLLLDNTWKLRSMLDAKVSLVVYTTVEMQESDWVLRQPKWRQQIPPPPRDLKELYKVDMQGKDNNNWTVWHGEYIDAWDRKIQFLLVCEPFFSADTLAADDYLALFRAIGKLYLLPPEEKSSQIQ</sequence>
<accession>A0A7J8Y3T7</accession>
<evidence type="ECO:0000313" key="2">
    <source>
        <dbReference type="Proteomes" id="UP000593577"/>
    </source>
</evidence>
<evidence type="ECO:0000313" key="1">
    <source>
        <dbReference type="EMBL" id="MBA0694243.1"/>
    </source>
</evidence>
<comment type="caution">
    <text evidence="1">The sequence shown here is derived from an EMBL/GenBank/DDBJ whole genome shotgun (WGS) entry which is preliminary data.</text>
</comment>
<dbReference type="AlphaFoldDB" id="A0A7J8Y3T7"/>
<protein>
    <submittedName>
        <fullName evidence="1">Uncharacterized protein</fullName>
    </submittedName>
</protein>
<dbReference type="EMBL" id="JABFAA010000010">
    <property type="protein sequence ID" value="MBA0694243.1"/>
    <property type="molecule type" value="Genomic_DNA"/>
</dbReference>
<organism evidence="1 2">
    <name type="scientific">Gossypium aridum</name>
    <name type="common">American cotton</name>
    <name type="synonym">Erioxylum aridum</name>
    <dbReference type="NCBI Taxonomy" id="34290"/>
    <lineage>
        <taxon>Eukaryota</taxon>
        <taxon>Viridiplantae</taxon>
        <taxon>Streptophyta</taxon>
        <taxon>Embryophyta</taxon>
        <taxon>Tracheophyta</taxon>
        <taxon>Spermatophyta</taxon>
        <taxon>Magnoliopsida</taxon>
        <taxon>eudicotyledons</taxon>
        <taxon>Gunneridae</taxon>
        <taxon>Pentapetalae</taxon>
        <taxon>rosids</taxon>
        <taxon>malvids</taxon>
        <taxon>Malvales</taxon>
        <taxon>Malvaceae</taxon>
        <taxon>Malvoideae</taxon>
        <taxon>Gossypium</taxon>
    </lineage>
</organism>
<reference evidence="1 2" key="1">
    <citation type="journal article" date="2019" name="Genome Biol. Evol.">
        <title>Insights into the evolution of the New World diploid cottons (Gossypium, subgenus Houzingenia) based on genome sequencing.</title>
        <authorList>
            <person name="Grover C.E."/>
            <person name="Arick M.A. 2nd"/>
            <person name="Thrash A."/>
            <person name="Conover J.L."/>
            <person name="Sanders W.S."/>
            <person name="Peterson D.G."/>
            <person name="Frelichowski J.E."/>
            <person name="Scheffler J.A."/>
            <person name="Scheffler B.E."/>
            <person name="Wendel J.F."/>
        </authorList>
    </citation>
    <scope>NUCLEOTIDE SEQUENCE [LARGE SCALE GENOMIC DNA]</scope>
    <source>
        <strain evidence="1">185</strain>
        <tissue evidence="1">Leaf</tissue>
    </source>
</reference>
<proteinExistence type="predicted"/>
<keyword evidence="2" id="KW-1185">Reference proteome</keyword>